<dbReference type="AlphaFoldDB" id="A0A0D2FGR0"/>
<dbReference type="InterPro" id="IPR021765">
    <property type="entry name" value="UstYa-like"/>
</dbReference>
<evidence type="ECO:0000256" key="1">
    <source>
        <dbReference type="ARBA" id="ARBA00004685"/>
    </source>
</evidence>
<dbReference type="STRING" id="5601.A0A0D2FGR0"/>
<keyword evidence="5" id="KW-1185">Reference proteome</keyword>
<feature type="transmembrane region" description="Helical" evidence="3">
    <location>
        <begin position="130"/>
        <end position="150"/>
    </location>
</feature>
<name>A0A0D2FGR0_9EURO</name>
<dbReference type="GO" id="GO:0043386">
    <property type="term" value="P:mycotoxin biosynthetic process"/>
    <property type="evidence" value="ECO:0007669"/>
    <property type="project" value="InterPro"/>
</dbReference>
<dbReference type="Pfam" id="PF11807">
    <property type="entry name" value="UstYa"/>
    <property type="match status" value="1"/>
</dbReference>
<evidence type="ECO:0008006" key="6">
    <source>
        <dbReference type="Google" id="ProtNLM"/>
    </source>
</evidence>
<evidence type="ECO:0000256" key="2">
    <source>
        <dbReference type="ARBA" id="ARBA00035112"/>
    </source>
</evidence>
<accession>A0A0D2FGR0</accession>
<evidence type="ECO:0000313" key="4">
    <source>
        <dbReference type="EMBL" id="KIW65930.1"/>
    </source>
</evidence>
<dbReference type="EMBL" id="KN846960">
    <property type="protein sequence ID" value="KIW65930.1"/>
    <property type="molecule type" value="Genomic_DNA"/>
</dbReference>
<comment type="similarity">
    <text evidence="2">Belongs to the ustYa family.</text>
</comment>
<dbReference type="Proteomes" id="UP000054266">
    <property type="component" value="Unassembled WGS sequence"/>
</dbReference>
<evidence type="ECO:0000256" key="3">
    <source>
        <dbReference type="SAM" id="Phobius"/>
    </source>
</evidence>
<gene>
    <name evidence="4" type="ORF">PV04_08144</name>
</gene>
<dbReference type="PANTHER" id="PTHR33365">
    <property type="entry name" value="YALI0B05434P"/>
    <property type="match status" value="1"/>
</dbReference>
<comment type="pathway">
    <text evidence="1">Mycotoxin biosynthesis.</text>
</comment>
<keyword evidence="3" id="KW-0812">Transmembrane</keyword>
<dbReference type="HOGENOM" id="CLU_879986_0_0_1"/>
<reference evidence="4 5" key="1">
    <citation type="submission" date="2015-01" db="EMBL/GenBank/DDBJ databases">
        <title>The Genome Sequence of Capronia semiimmersa CBS27337.</title>
        <authorList>
            <consortium name="The Broad Institute Genomics Platform"/>
            <person name="Cuomo C."/>
            <person name="de Hoog S."/>
            <person name="Gorbushina A."/>
            <person name="Stielow B."/>
            <person name="Teixiera M."/>
            <person name="Abouelleil A."/>
            <person name="Chapman S.B."/>
            <person name="Priest M."/>
            <person name="Young S.K."/>
            <person name="Wortman J."/>
            <person name="Nusbaum C."/>
            <person name="Birren B."/>
        </authorList>
    </citation>
    <scope>NUCLEOTIDE SEQUENCE [LARGE SCALE GENOMIC DNA]</scope>
    <source>
        <strain evidence="4 5">CBS 27337</strain>
    </source>
</reference>
<sequence>MTACEARPRIAIVKAIDDNRMTGSKTKDQRPNLVPCAVRRTPPARPAMPSPSSVLLHSPAKENMERTAQLPASSQNPMAIPYGQEEDDKDNDVEDTLLHGAHIARLSKPASRWFASTSSSKVLCLRRPTLLTALVVLCLVELFALAHLLFPGGTASFQDARTITFTRDVGFMSLDHKFDHQWHDLAGNYSGIIWSHEGEFDTGGIAMFHQLHCLTAMRNAMQAGLEGRLTAVDQHDDDHWPHCMDYLRQVIMCRADGTIERPREVFRDLIGGAERRVIVGFDEPRSCHDPLPLYGLLRENAVYPEAIVDPPAGRIA</sequence>
<keyword evidence="3" id="KW-1133">Transmembrane helix</keyword>
<dbReference type="PANTHER" id="PTHR33365:SF4">
    <property type="entry name" value="CYCLOCHLOROTINE BIOSYNTHESIS PROTEIN O"/>
    <property type="match status" value="1"/>
</dbReference>
<keyword evidence="3" id="KW-0472">Membrane</keyword>
<protein>
    <recommendedName>
        <fullName evidence="6">DUF3328 domain-containing protein</fullName>
    </recommendedName>
</protein>
<organism evidence="4 5">
    <name type="scientific">Phialophora macrospora</name>
    <dbReference type="NCBI Taxonomy" id="1851006"/>
    <lineage>
        <taxon>Eukaryota</taxon>
        <taxon>Fungi</taxon>
        <taxon>Dikarya</taxon>
        <taxon>Ascomycota</taxon>
        <taxon>Pezizomycotina</taxon>
        <taxon>Eurotiomycetes</taxon>
        <taxon>Chaetothyriomycetidae</taxon>
        <taxon>Chaetothyriales</taxon>
        <taxon>Herpotrichiellaceae</taxon>
        <taxon>Phialophora</taxon>
    </lineage>
</organism>
<evidence type="ECO:0000313" key="5">
    <source>
        <dbReference type="Proteomes" id="UP000054266"/>
    </source>
</evidence>
<proteinExistence type="inferred from homology"/>